<dbReference type="Proteomes" id="UP001472866">
    <property type="component" value="Chromosome 10"/>
</dbReference>
<evidence type="ECO:0000313" key="1">
    <source>
        <dbReference type="EMBL" id="WZN64767.1"/>
    </source>
</evidence>
<keyword evidence="2" id="KW-1185">Reference proteome</keyword>
<organism evidence="1 2">
    <name type="scientific">Chloropicon roscoffensis</name>
    <dbReference type="NCBI Taxonomy" id="1461544"/>
    <lineage>
        <taxon>Eukaryota</taxon>
        <taxon>Viridiplantae</taxon>
        <taxon>Chlorophyta</taxon>
        <taxon>Chloropicophyceae</taxon>
        <taxon>Chloropicales</taxon>
        <taxon>Chloropicaceae</taxon>
        <taxon>Chloropicon</taxon>
    </lineage>
</organism>
<sequence>MVSQSAVKVGVCVIIKGLETRTDLNDRWGNVLKKCEGTDPERYLVEVFDPDLGFGRGDWSTETVRVKTTNLEESLIGPTTHEGMACGASDPRHDGSLCPEKLVASQILHGDEDMLTWQEISDGWGSCYSFARNHGINPLNFDTHDDLREISTRLKARRNQRIG</sequence>
<dbReference type="EMBL" id="CP151510">
    <property type="protein sequence ID" value="WZN64767.1"/>
    <property type="molecule type" value="Genomic_DNA"/>
</dbReference>
<gene>
    <name evidence="1" type="ORF">HKI87_10g63240</name>
</gene>
<evidence type="ECO:0000313" key="2">
    <source>
        <dbReference type="Proteomes" id="UP001472866"/>
    </source>
</evidence>
<proteinExistence type="predicted"/>
<name>A0AAX4PET0_9CHLO</name>
<dbReference type="AlphaFoldDB" id="A0AAX4PET0"/>
<protein>
    <submittedName>
        <fullName evidence="1">Uncharacterized protein</fullName>
    </submittedName>
</protein>
<accession>A0AAX4PET0</accession>
<reference evidence="1 2" key="1">
    <citation type="submission" date="2024-03" db="EMBL/GenBank/DDBJ databases">
        <title>Complete genome sequence of the green alga Chloropicon roscoffensis RCC1871.</title>
        <authorList>
            <person name="Lemieux C."/>
            <person name="Pombert J.-F."/>
            <person name="Otis C."/>
            <person name="Turmel M."/>
        </authorList>
    </citation>
    <scope>NUCLEOTIDE SEQUENCE [LARGE SCALE GENOMIC DNA]</scope>
    <source>
        <strain evidence="1 2">RCC1871</strain>
    </source>
</reference>